<dbReference type="KEGG" id="ccot:CCAX7_22300"/>
<dbReference type="Proteomes" id="UP000287394">
    <property type="component" value="Chromosome"/>
</dbReference>
<dbReference type="OrthoDB" id="9808017at2"/>
<organism evidence="1 2">
    <name type="scientific">Capsulimonas corticalis</name>
    <dbReference type="NCBI Taxonomy" id="2219043"/>
    <lineage>
        <taxon>Bacteria</taxon>
        <taxon>Bacillati</taxon>
        <taxon>Armatimonadota</taxon>
        <taxon>Armatimonadia</taxon>
        <taxon>Capsulimonadales</taxon>
        <taxon>Capsulimonadaceae</taxon>
        <taxon>Capsulimonas</taxon>
    </lineage>
</organism>
<dbReference type="AlphaFoldDB" id="A0A402D261"/>
<dbReference type="InterPro" id="IPR036388">
    <property type="entry name" value="WH-like_DNA-bd_sf"/>
</dbReference>
<evidence type="ECO:0000313" key="2">
    <source>
        <dbReference type="Proteomes" id="UP000287394"/>
    </source>
</evidence>
<proteinExistence type="predicted"/>
<gene>
    <name evidence="1" type="primary">ywzG</name>
    <name evidence="1" type="ORF">CCAX7_22300</name>
</gene>
<dbReference type="InterPro" id="IPR005149">
    <property type="entry name" value="Tscrpt_reg_PadR_N"/>
</dbReference>
<dbReference type="PANTHER" id="PTHR33169">
    <property type="entry name" value="PADR-FAMILY TRANSCRIPTIONAL REGULATOR"/>
    <property type="match status" value="1"/>
</dbReference>
<dbReference type="EMBL" id="AP025739">
    <property type="protein sequence ID" value="BDI30179.1"/>
    <property type="molecule type" value="Genomic_DNA"/>
</dbReference>
<keyword evidence="1" id="KW-0238">DNA-binding</keyword>
<evidence type="ECO:0000313" key="1">
    <source>
        <dbReference type="EMBL" id="BDI30179.1"/>
    </source>
</evidence>
<reference evidence="1 2" key="1">
    <citation type="journal article" date="2019" name="Int. J. Syst. Evol. Microbiol.">
        <title>Capsulimonas corticalis gen. nov., sp. nov., an aerobic capsulated bacterium, of a novel bacterial order, Capsulimonadales ord. nov., of the class Armatimonadia of the phylum Armatimonadetes.</title>
        <authorList>
            <person name="Li J."/>
            <person name="Kudo C."/>
            <person name="Tonouchi A."/>
        </authorList>
    </citation>
    <scope>NUCLEOTIDE SEQUENCE [LARGE SCALE GENOMIC DNA]</scope>
    <source>
        <strain evidence="1 2">AX-7</strain>
    </source>
</reference>
<dbReference type="SUPFAM" id="SSF46785">
    <property type="entry name" value="Winged helix' DNA-binding domain"/>
    <property type="match status" value="1"/>
</dbReference>
<dbReference type="PANTHER" id="PTHR33169:SF14">
    <property type="entry name" value="TRANSCRIPTIONAL REGULATOR RV3488"/>
    <property type="match status" value="1"/>
</dbReference>
<name>A0A402D261_9BACT</name>
<accession>A0A402D261</accession>
<dbReference type="Pfam" id="PF03551">
    <property type="entry name" value="PadR"/>
    <property type="match status" value="1"/>
</dbReference>
<dbReference type="InterPro" id="IPR036390">
    <property type="entry name" value="WH_DNA-bd_sf"/>
</dbReference>
<keyword evidence="2" id="KW-1185">Reference proteome</keyword>
<dbReference type="RefSeq" id="WP_119323628.1">
    <property type="nucleotide sequence ID" value="NZ_AP025739.1"/>
</dbReference>
<sequence>MGNERELLKGNTPTLILAVLEEMPMHGYAIAQAIEKRSGDILKFKYGTLYPALYSLESAGLIAGQWEHLESERPRKTYSITEAGQAELSKRTAAWSLFSMAVNNIIEGVKREQPA</sequence>
<protein>
    <submittedName>
        <fullName evidence="1">DNA-binding protein YwzG</fullName>
    </submittedName>
</protein>
<dbReference type="Gene3D" id="1.10.10.10">
    <property type="entry name" value="Winged helix-like DNA-binding domain superfamily/Winged helix DNA-binding domain"/>
    <property type="match status" value="1"/>
</dbReference>
<dbReference type="FunCoup" id="A0A402D261">
    <property type="interactions" value="4"/>
</dbReference>
<dbReference type="GO" id="GO:0003677">
    <property type="term" value="F:DNA binding"/>
    <property type="evidence" value="ECO:0007669"/>
    <property type="project" value="UniProtKB-KW"/>
</dbReference>
<dbReference type="InterPro" id="IPR052509">
    <property type="entry name" value="Metal_resp_DNA-bind_regulator"/>
</dbReference>